<sequence length="708" mass="76220">MAGQIHGAGTEPPTEHMPALSDSLSGMGHKPGKCTSVLDGILDVTSEPQITWPLPKAQVLTFDRTATGADEIEPFPDLPNPAINLILARTTLLIQLDANKYNGAYAKFRPRHPFDSIHSRVSSHTGHIKEHENLNRSKVNLVKAFNVINQVRQNRAVGNRGQPLSQGRLATKVGAKSDQPRDELRKALKKRVEQGIKDAFAYEREHGWDIVVEPQPLGEFRDFHDPYWHRRITSPLHPGTELTRNVITALLMLKKTFPLRYLTIDVNPSAVSLGLNGHPRTKSTININEFNTNAKRFKPSRVLGLPCDSSDRECCRPRRSSSNKPRSSSSISTTASSFASLDPDKKALKAKTATLMRRVATKLTVRWASKKHTAASRQQSTSGRVVKDESDPDCEDDDDEYGAAAEVLKQEAHSKEKVSAWLTLTFDGKPFNEIDDASVAELGPIGPLDTSLPAIPVRSTEEAVLASAPYSSQRVFASGSSLQPHQETRTTSVAGKADHGKALPVFSPISTFSPFGASAGHAPSEDSSDENASANGDVAVMETVTLRKPIIPARMVSIRTKSKRAQKALTSPIVPTRSPRKVFHRASKTGDLRDMGDAETDAEFEASPAAAGSARAFHGAFVGRSGSCLRLPSAGDGGGGGGGAAAAAAAADATGSFKGTVNANLSLSFSQRQREFLHRKHHQDQAPRQSLGAKLSGGGPGRGGLFRK</sequence>
<feature type="region of interest" description="Disordered" evidence="1">
    <location>
        <begin position="368"/>
        <end position="398"/>
    </location>
</feature>
<feature type="compositionally biased region" description="Low complexity" evidence="1">
    <location>
        <begin position="320"/>
        <end position="336"/>
    </location>
</feature>
<feature type="region of interest" description="Disordered" evidence="1">
    <location>
        <begin position="578"/>
        <end position="600"/>
    </location>
</feature>
<dbReference type="EMBL" id="AMGV01000014">
    <property type="protein sequence ID" value="KEF53189.1"/>
    <property type="molecule type" value="Genomic_DNA"/>
</dbReference>
<dbReference type="OrthoDB" id="4147590at2759"/>
<proteinExistence type="predicted"/>
<feature type="compositionally biased region" description="Gly residues" evidence="1">
    <location>
        <begin position="695"/>
        <end position="708"/>
    </location>
</feature>
<dbReference type="AlphaFoldDB" id="A0A072NZ79"/>
<evidence type="ECO:0000313" key="2">
    <source>
        <dbReference type="EMBL" id="KEF53189.1"/>
    </source>
</evidence>
<feature type="region of interest" description="Disordered" evidence="1">
    <location>
        <begin position="477"/>
        <end position="496"/>
    </location>
</feature>
<dbReference type="GeneID" id="25285541"/>
<organism evidence="2 3">
    <name type="scientific">Exophiala aquamarina CBS 119918</name>
    <dbReference type="NCBI Taxonomy" id="1182545"/>
    <lineage>
        <taxon>Eukaryota</taxon>
        <taxon>Fungi</taxon>
        <taxon>Dikarya</taxon>
        <taxon>Ascomycota</taxon>
        <taxon>Pezizomycotina</taxon>
        <taxon>Eurotiomycetes</taxon>
        <taxon>Chaetothyriomycetidae</taxon>
        <taxon>Chaetothyriales</taxon>
        <taxon>Herpotrichiellaceae</taxon>
        <taxon>Exophiala</taxon>
    </lineage>
</organism>
<dbReference type="RefSeq" id="XP_013255779.1">
    <property type="nucleotide sequence ID" value="XM_013400325.1"/>
</dbReference>
<reference evidence="2 3" key="1">
    <citation type="submission" date="2013-03" db="EMBL/GenBank/DDBJ databases">
        <title>The Genome Sequence of Exophiala aquamarina CBS 119918.</title>
        <authorList>
            <consortium name="The Broad Institute Genomics Platform"/>
            <person name="Cuomo C."/>
            <person name="de Hoog S."/>
            <person name="Gorbushina A."/>
            <person name="Walker B."/>
            <person name="Young S.K."/>
            <person name="Zeng Q."/>
            <person name="Gargeya S."/>
            <person name="Fitzgerald M."/>
            <person name="Haas B."/>
            <person name="Abouelleil A."/>
            <person name="Allen A.W."/>
            <person name="Alvarado L."/>
            <person name="Arachchi H.M."/>
            <person name="Berlin A.M."/>
            <person name="Chapman S.B."/>
            <person name="Gainer-Dewar J."/>
            <person name="Goldberg J."/>
            <person name="Griggs A."/>
            <person name="Gujja S."/>
            <person name="Hansen M."/>
            <person name="Howarth C."/>
            <person name="Imamovic A."/>
            <person name="Ireland A."/>
            <person name="Larimer J."/>
            <person name="McCowan C."/>
            <person name="Murphy C."/>
            <person name="Pearson M."/>
            <person name="Poon T.W."/>
            <person name="Priest M."/>
            <person name="Roberts A."/>
            <person name="Saif S."/>
            <person name="Shea T."/>
            <person name="Sisk P."/>
            <person name="Sykes S."/>
            <person name="Wortman J."/>
            <person name="Nusbaum C."/>
            <person name="Birren B."/>
        </authorList>
    </citation>
    <scope>NUCLEOTIDE SEQUENCE [LARGE SCALE GENOMIC DNA]</scope>
    <source>
        <strain evidence="2 3">CBS 119918</strain>
    </source>
</reference>
<accession>A0A072NZ79</accession>
<dbReference type="Proteomes" id="UP000027920">
    <property type="component" value="Unassembled WGS sequence"/>
</dbReference>
<dbReference type="VEuPathDB" id="FungiDB:A1O9_10637"/>
<feature type="region of interest" description="Disordered" evidence="1">
    <location>
        <begin position="308"/>
        <end position="336"/>
    </location>
</feature>
<feature type="compositionally biased region" description="Polar residues" evidence="1">
    <location>
        <begin position="477"/>
        <end position="493"/>
    </location>
</feature>
<evidence type="ECO:0000256" key="1">
    <source>
        <dbReference type="SAM" id="MobiDB-lite"/>
    </source>
</evidence>
<feature type="compositionally biased region" description="Basic residues" evidence="1">
    <location>
        <begin position="578"/>
        <end position="587"/>
    </location>
</feature>
<gene>
    <name evidence="2" type="ORF">A1O9_10637</name>
</gene>
<keyword evidence="3" id="KW-1185">Reference proteome</keyword>
<evidence type="ECO:0000313" key="3">
    <source>
        <dbReference type="Proteomes" id="UP000027920"/>
    </source>
</evidence>
<protein>
    <submittedName>
        <fullName evidence="2">Uncharacterized protein</fullName>
    </submittedName>
</protein>
<feature type="region of interest" description="Disordered" evidence="1">
    <location>
        <begin position="674"/>
        <end position="708"/>
    </location>
</feature>
<comment type="caution">
    <text evidence="2">The sequence shown here is derived from an EMBL/GenBank/DDBJ whole genome shotgun (WGS) entry which is preliminary data.</text>
</comment>
<name>A0A072NZ79_9EURO</name>
<feature type="region of interest" description="Disordered" evidence="1">
    <location>
        <begin position="1"/>
        <end position="28"/>
    </location>
</feature>
<dbReference type="HOGENOM" id="CLU_389805_0_0_1"/>